<evidence type="ECO:0000313" key="2">
    <source>
        <dbReference type="Proteomes" id="UP000799118"/>
    </source>
</evidence>
<proteinExistence type="predicted"/>
<reference evidence="1" key="1">
    <citation type="journal article" date="2019" name="Environ. Microbiol.">
        <title>Fungal ecological strategies reflected in gene transcription - a case study of two litter decomposers.</title>
        <authorList>
            <person name="Barbi F."/>
            <person name="Kohler A."/>
            <person name="Barry K."/>
            <person name="Baskaran P."/>
            <person name="Daum C."/>
            <person name="Fauchery L."/>
            <person name="Ihrmark K."/>
            <person name="Kuo A."/>
            <person name="LaButti K."/>
            <person name="Lipzen A."/>
            <person name="Morin E."/>
            <person name="Grigoriev I.V."/>
            <person name="Henrissat B."/>
            <person name="Lindahl B."/>
            <person name="Martin F."/>
        </authorList>
    </citation>
    <scope>NUCLEOTIDE SEQUENCE</scope>
    <source>
        <strain evidence="1">JB14</strain>
    </source>
</reference>
<gene>
    <name evidence="1" type="ORF">BT96DRAFT_690287</name>
</gene>
<name>A0A6A4GF26_9AGAR</name>
<dbReference type="Proteomes" id="UP000799118">
    <property type="component" value="Unassembled WGS sequence"/>
</dbReference>
<evidence type="ECO:0000313" key="1">
    <source>
        <dbReference type="EMBL" id="KAE9384017.1"/>
    </source>
</evidence>
<dbReference type="AlphaFoldDB" id="A0A6A4GF26"/>
<dbReference type="EMBL" id="ML770252">
    <property type="protein sequence ID" value="KAE9384017.1"/>
    <property type="molecule type" value="Genomic_DNA"/>
</dbReference>
<protein>
    <submittedName>
        <fullName evidence="1">Uncharacterized protein</fullName>
    </submittedName>
</protein>
<accession>A0A6A4GF26</accession>
<sequence length="59" mass="6927">MLSTPDSDHSFDFGSMIKSDFFTTEEYERAPRLPRPRVCVGLLVQRLMSTRKRVVMMLF</sequence>
<organism evidence="1 2">
    <name type="scientific">Gymnopus androsaceus JB14</name>
    <dbReference type="NCBI Taxonomy" id="1447944"/>
    <lineage>
        <taxon>Eukaryota</taxon>
        <taxon>Fungi</taxon>
        <taxon>Dikarya</taxon>
        <taxon>Basidiomycota</taxon>
        <taxon>Agaricomycotina</taxon>
        <taxon>Agaricomycetes</taxon>
        <taxon>Agaricomycetidae</taxon>
        <taxon>Agaricales</taxon>
        <taxon>Marasmiineae</taxon>
        <taxon>Omphalotaceae</taxon>
        <taxon>Gymnopus</taxon>
    </lineage>
</organism>
<keyword evidence="2" id="KW-1185">Reference proteome</keyword>